<organism evidence="1 2">
    <name type="scientific">Mesorhizobium denitrificans</name>
    <dbReference type="NCBI Taxonomy" id="2294114"/>
    <lineage>
        <taxon>Bacteria</taxon>
        <taxon>Pseudomonadati</taxon>
        <taxon>Pseudomonadota</taxon>
        <taxon>Alphaproteobacteria</taxon>
        <taxon>Hyphomicrobiales</taxon>
        <taxon>Phyllobacteriaceae</taxon>
        <taxon>Mesorhizobium</taxon>
    </lineage>
</organism>
<keyword evidence="2" id="KW-1185">Reference proteome</keyword>
<dbReference type="RefSeq" id="WP_425373319.1">
    <property type="nucleotide sequence ID" value="NZ_QURN01000017.1"/>
</dbReference>
<evidence type="ECO:0000313" key="1">
    <source>
        <dbReference type="EMBL" id="RFC64815.1"/>
    </source>
</evidence>
<dbReference type="Gene3D" id="2.160.20.10">
    <property type="entry name" value="Single-stranded right-handed beta-helix, Pectin lyase-like"/>
    <property type="match status" value="1"/>
</dbReference>
<comment type="caution">
    <text evidence="1">The sequence shown here is derived from an EMBL/GenBank/DDBJ whole genome shotgun (WGS) entry which is preliminary data.</text>
</comment>
<dbReference type="EMBL" id="QURN01000017">
    <property type="protein sequence ID" value="RFC64815.1"/>
    <property type="molecule type" value="Genomic_DNA"/>
</dbReference>
<reference evidence="2" key="1">
    <citation type="submission" date="2018-08" db="EMBL/GenBank/DDBJ databases">
        <authorList>
            <person name="Im W.T."/>
        </authorList>
    </citation>
    <scope>NUCLEOTIDE SEQUENCE [LARGE SCALE GENOMIC DNA]</scope>
    <source>
        <strain evidence="2">LA-28</strain>
    </source>
</reference>
<protein>
    <submittedName>
        <fullName evidence="1">Nitrous oxide reductase family maturation protein NosD</fullName>
    </submittedName>
</protein>
<accession>A0A371X6G5</accession>
<dbReference type="Proteomes" id="UP000262379">
    <property type="component" value="Unassembled WGS sequence"/>
</dbReference>
<sequence>MAALLAAIPSAALAAEWIVTPSDGPTLSAVLKAAAPGDRIRLKPGRHDGPLIIDKPVTLDGEDGASIVGNGEGSVVTIEAEKVTVRGIEVTGSGMNLSTLDSGIFAARTATGAII</sequence>
<dbReference type="AlphaFoldDB" id="A0A371X6G5"/>
<dbReference type="SUPFAM" id="SSF51126">
    <property type="entry name" value="Pectin lyase-like"/>
    <property type="match status" value="1"/>
</dbReference>
<dbReference type="InterPro" id="IPR011050">
    <property type="entry name" value="Pectin_lyase_fold/virulence"/>
</dbReference>
<proteinExistence type="predicted"/>
<name>A0A371X6G5_9HYPH</name>
<dbReference type="InterPro" id="IPR012334">
    <property type="entry name" value="Pectin_lyas_fold"/>
</dbReference>
<feature type="non-terminal residue" evidence="1">
    <location>
        <position position="115"/>
    </location>
</feature>
<evidence type="ECO:0000313" key="2">
    <source>
        <dbReference type="Proteomes" id="UP000262379"/>
    </source>
</evidence>
<gene>
    <name evidence="1" type="ORF">DY251_18840</name>
</gene>